<comment type="cofactor">
    <cofactor evidence="1">
        <name>a divalent metal cation</name>
        <dbReference type="ChEBI" id="CHEBI:60240"/>
    </cofactor>
</comment>
<comment type="caution">
    <text evidence="10">The sequence shown here is derived from an EMBL/GenBank/DDBJ whole genome shotgun (WGS) entry which is preliminary data.</text>
</comment>
<accession>A0AAV3NUX1</accession>
<reference evidence="10 11" key="1">
    <citation type="submission" date="2024-01" db="EMBL/GenBank/DDBJ databases">
        <title>The complete chloroplast genome sequence of Lithospermum erythrorhizon: insights into the phylogenetic relationship among Boraginaceae species and the maternal lineages of purple gromwells.</title>
        <authorList>
            <person name="Okada T."/>
            <person name="Watanabe K."/>
        </authorList>
    </citation>
    <scope>NUCLEOTIDE SEQUENCE [LARGE SCALE GENOMIC DNA]</scope>
</reference>
<dbReference type="InterPro" id="IPR027806">
    <property type="entry name" value="HARBI1_dom"/>
</dbReference>
<comment type="subcellular location">
    <subcellularLocation>
        <location evidence="2">Nucleus</location>
    </subcellularLocation>
</comment>
<dbReference type="PANTHER" id="PTHR22930">
    <property type="match status" value="1"/>
</dbReference>
<evidence type="ECO:0000256" key="6">
    <source>
        <dbReference type="ARBA" id="ARBA00022801"/>
    </source>
</evidence>
<feature type="region of interest" description="Disordered" evidence="8">
    <location>
        <begin position="1"/>
        <end position="21"/>
    </location>
</feature>
<proteinExistence type="inferred from homology"/>
<organism evidence="10 11">
    <name type="scientific">Lithospermum erythrorhizon</name>
    <name type="common">Purple gromwell</name>
    <name type="synonym">Lithospermum officinale var. erythrorhizon</name>
    <dbReference type="NCBI Taxonomy" id="34254"/>
    <lineage>
        <taxon>Eukaryota</taxon>
        <taxon>Viridiplantae</taxon>
        <taxon>Streptophyta</taxon>
        <taxon>Embryophyta</taxon>
        <taxon>Tracheophyta</taxon>
        <taxon>Spermatophyta</taxon>
        <taxon>Magnoliopsida</taxon>
        <taxon>eudicotyledons</taxon>
        <taxon>Gunneridae</taxon>
        <taxon>Pentapetalae</taxon>
        <taxon>asterids</taxon>
        <taxon>lamiids</taxon>
        <taxon>Boraginales</taxon>
        <taxon>Boraginaceae</taxon>
        <taxon>Boraginoideae</taxon>
        <taxon>Lithospermeae</taxon>
        <taxon>Lithospermum</taxon>
    </lineage>
</organism>
<keyword evidence="4" id="KW-0540">Nuclease</keyword>
<evidence type="ECO:0000313" key="10">
    <source>
        <dbReference type="EMBL" id="GAA0142921.1"/>
    </source>
</evidence>
<evidence type="ECO:0000256" key="7">
    <source>
        <dbReference type="ARBA" id="ARBA00023242"/>
    </source>
</evidence>
<dbReference type="GO" id="GO:0016787">
    <property type="term" value="F:hydrolase activity"/>
    <property type="evidence" value="ECO:0007669"/>
    <property type="project" value="UniProtKB-KW"/>
</dbReference>
<evidence type="ECO:0000256" key="8">
    <source>
        <dbReference type="SAM" id="MobiDB-lite"/>
    </source>
</evidence>
<evidence type="ECO:0000256" key="5">
    <source>
        <dbReference type="ARBA" id="ARBA00022723"/>
    </source>
</evidence>
<gene>
    <name evidence="10" type="ORF">LIER_03715</name>
</gene>
<feature type="domain" description="DDE Tnp4" evidence="9">
    <location>
        <begin position="163"/>
        <end position="329"/>
    </location>
</feature>
<comment type="similarity">
    <text evidence="3">Belongs to the HARBI1 family.</text>
</comment>
<keyword evidence="11" id="KW-1185">Reference proteome</keyword>
<name>A0AAV3NUX1_LITER</name>
<evidence type="ECO:0000256" key="3">
    <source>
        <dbReference type="ARBA" id="ARBA00006958"/>
    </source>
</evidence>
<dbReference type="Proteomes" id="UP001454036">
    <property type="component" value="Unassembled WGS sequence"/>
</dbReference>
<dbReference type="EMBL" id="BAABME010000454">
    <property type="protein sequence ID" value="GAA0142921.1"/>
    <property type="molecule type" value="Genomic_DNA"/>
</dbReference>
<evidence type="ECO:0000256" key="2">
    <source>
        <dbReference type="ARBA" id="ARBA00004123"/>
    </source>
</evidence>
<dbReference type="GO" id="GO:0004518">
    <property type="term" value="F:nuclease activity"/>
    <property type="evidence" value="ECO:0007669"/>
    <property type="project" value="UniProtKB-KW"/>
</dbReference>
<dbReference type="GO" id="GO:0005634">
    <property type="term" value="C:nucleus"/>
    <property type="evidence" value="ECO:0007669"/>
    <property type="project" value="UniProtKB-SubCell"/>
</dbReference>
<dbReference type="GO" id="GO:0046872">
    <property type="term" value="F:metal ion binding"/>
    <property type="evidence" value="ECO:0007669"/>
    <property type="project" value="UniProtKB-KW"/>
</dbReference>
<keyword evidence="5" id="KW-0479">Metal-binding</keyword>
<protein>
    <recommendedName>
        <fullName evidence="9">DDE Tnp4 domain-containing protein</fullName>
    </recommendedName>
</protein>
<dbReference type="Pfam" id="PF13359">
    <property type="entry name" value="DDE_Tnp_4"/>
    <property type="match status" value="1"/>
</dbReference>
<dbReference type="InterPro" id="IPR045249">
    <property type="entry name" value="HARBI1-like"/>
</dbReference>
<evidence type="ECO:0000256" key="4">
    <source>
        <dbReference type="ARBA" id="ARBA00022722"/>
    </source>
</evidence>
<dbReference type="PANTHER" id="PTHR22930:SF274">
    <property type="entry name" value="NUCLEASE HARBI1"/>
    <property type="match status" value="1"/>
</dbReference>
<evidence type="ECO:0000259" key="9">
    <source>
        <dbReference type="Pfam" id="PF13359"/>
    </source>
</evidence>
<feature type="compositionally biased region" description="Basic residues" evidence="8">
    <location>
        <begin position="1"/>
        <end position="10"/>
    </location>
</feature>
<keyword evidence="7" id="KW-0539">Nucleus</keyword>
<dbReference type="AlphaFoldDB" id="A0AAV3NUX1"/>
<sequence>MVPIRGMKKRKSDEKDVMPPLPPPVDWWDDFSRGLHGQSKDQVTFESFFKISRKTFDYICSLVGKEMMVKSVKNSDFSGTLLTSKDRVAIALRRLSSGESLSLIGEELGVHKSTVSKITWQFVEVMEEKGLHHLRWPSTVESMEEIKINFEKIWGLPNCCGAIDATHIVFGSNLSDSSNHVWCDQEKNCSMLLQAIVDPELRFLDIVTGWPGSLTNSQLLRGSTFHNLAEEGNRLNGRKLDLSDKTELREYIIGDPGFPLLPWLLTPYQGRGLSDVQCNFNKRLKETHKVAQRALAKLKETWKIIHGTMWRPAKNHLPRVILVCCILHNILIDLQDEVQSNISFSEDHDPSYLQQVSDCTDEVASTVREKLALHL</sequence>
<evidence type="ECO:0000313" key="11">
    <source>
        <dbReference type="Proteomes" id="UP001454036"/>
    </source>
</evidence>
<keyword evidence="6" id="KW-0378">Hydrolase</keyword>
<evidence type="ECO:0000256" key="1">
    <source>
        <dbReference type="ARBA" id="ARBA00001968"/>
    </source>
</evidence>